<evidence type="ECO:0000259" key="5">
    <source>
        <dbReference type="PROSITE" id="PS50110"/>
    </source>
</evidence>
<feature type="domain" description="HTH luxR-type" evidence="4">
    <location>
        <begin position="137"/>
        <end position="202"/>
    </location>
</feature>
<dbReference type="PROSITE" id="PS50110">
    <property type="entry name" value="RESPONSE_REGULATORY"/>
    <property type="match status" value="1"/>
</dbReference>
<dbReference type="InterPro" id="IPR000792">
    <property type="entry name" value="Tscrpt_reg_LuxR_C"/>
</dbReference>
<accession>A0A9D7HQY4</accession>
<evidence type="ECO:0000256" key="3">
    <source>
        <dbReference type="PROSITE-ProRule" id="PRU00169"/>
    </source>
</evidence>
<dbReference type="InterPro" id="IPR011006">
    <property type="entry name" value="CheY-like_superfamily"/>
</dbReference>
<dbReference type="SUPFAM" id="SSF46894">
    <property type="entry name" value="C-terminal effector domain of the bipartite response regulators"/>
    <property type="match status" value="1"/>
</dbReference>
<dbReference type="PROSITE" id="PS50043">
    <property type="entry name" value="HTH_LUXR_2"/>
    <property type="match status" value="1"/>
</dbReference>
<evidence type="ECO:0000259" key="4">
    <source>
        <dbReference type="PROSITE" id="PS50043"/>
    </source>
</evidence>
<proteinExistence type="predicted"/>
<gene>
    <name evidence="6" type="ORF">IPH26_08100</name>
</gene>
<dbReference type="SMART" id="SM00448">
    <property type="entry name" value="REC"/>
    <property type="match status" value="1"/>
</dbReference>
<evidence type="ECO:0000256" key="1">
    <source>
        <dbReference type="ARBA" id="ARBA00022553"/>
    </source>
</evidence>
<dbReference type="PANTHER" id="PTHR43214:SF43">
    <property type="entry name" value="TWO-COMPONENT RESPONSE REGULATOR"/>
    <property type="match status" value="1"/>
</dbReference>
<name>A0A9D7HQY4_9PROT</name>
<evidence type="ECO:0000256" key="2">
    <source>
        <dbReference type="ARBA" id="ARBA00023125"/>
    </source>
</evidence>
<reference evidence="6" key="1">
    <citation type="submission" date="2020-10" db="EMBL/GenBank/DDBJ databases">
        <title>Connecting structure to function with the recovery of over 1000 high-quality activated sludge metagenome-assembled genomes encoding full-length rRNA genes using long-read sequencing.</title>
        <authorList>
            <person name="Singleton C.M."/>
            <person name="Petriglieri F."/>
            <person name="Kristensen J.M."/>
            <person name="Kirkegaard R.H."/>
            <person name="Michaelsen T.Y."/>
            <person name="Andersen M.H."/>
            <person name="Karst S.M."/>
            <person name="Dueholm M.S."/>
            <person name="Nielsen P.H."/>
            <person name="Albertsen M."/>
        </authorList>
    </citation>
    <scope>NUCLEOTIDE SEQUENCE</scope>
    <source>
        <strain evidence="6">Bjer_18-Q3-R1-45_BAT3C.347</strain>
    </source>
</reference>
<dbReference type="Gene3D" id="3.40.50.2300">
    <property type="match status" value="1"/>
</dbReference>
<feature type="domain" description="Response regulatory" evidence="5">
    <location>
        <begin position="1"/>
        <end position="115"/>
    </location>
</feature>
<comment type="caution">
    <text evidence="6">The sequence shown here is derived from an EMBL/GenBank/DDBJ whole genome shotgun (WGS) entry which is preliminary data.</text>
</comment>
<protein>
    <submittedName>
        <fullName evidence="6">Response regulator transcription factor</fullName>
    </submittedName>
</protein>
<dbReference type="InterPro" id="IPR016032">
    <property type="entry name" value="Sig_transdc_resp-reg_C-effctor"/>
</dbReference>
<dbReference type="InterPro" id="IPR058245">
    <property type="entry name" value="NreC/VraR/RcsB-like_REC"/>
</dbReference>
<dbReference type="Proteomes" id="UP000807785">
    <property type="component" value="Unassembled WGS sequence"/>
</dbReference>
<feature type="modified residue" description="4-aspartylphosphate" evidence="3">
    <location>
        <position position="50"/>
    </location>
</feature>
<dbReference type="SMART" id="SM00421">
    <property type="entry name" value="HTH_LUXR"/>
    <property type="match status" value="1"/>
</dbReference>
<sequence length="206" mass="22464">MLVDDHAVVRMGFRLLLQATDDIEVVAEAETGEAAYQRYSEVSPDVVVMDIAMPGMGGIEAVKRIVARDKNAKILALSAHEDTSHPRRVLKAGALGYLSKRGAPEALIDAIRSIARGRMYLDAQIAQRMAVQDLTGEQSPVEQLSEREFEVFVQLARGQSVNQIAETLSLSPSTVGTHLYNIKQKLGVSNQAEMTLIAVRHGLIEA</sequence>
<dbReference type="InterPro" id="IPR039420">
    <property type="entry name" value="WalR-like"/>
</dbReference>
<dbReference type="PANTHER" id="PTHR43214">
    <property type="entry name" value="TWO-COMPONENT RESPONSE REGULATOR"/>
    <property type="match status" value="1"/>
</dbReference>
<dbReference type="PRINTS" id="PR00038">
    <property type="entry name" value="HTHLUXR"/>
</dbReference>
<dbReference type="EMBL" id="JADJEV010000003">
    <property type="protein sequence ID" value="MBK6972911.1"/>
    <property type="molecule type" value="Genomic_DNA"/>
</dbReference>
<evidence type="ECO:0000313" key="6">
    <source>
        <dbReference type="EMBL" id="MBK6972911.1"/>
    </source>
</evidence>
<evidence type="ECO:0000313" key="7">
    <source>
        <dbReference type="Proteomes" id="UP000807785"/>
    </source>
</evidence>
<dbReference type="PROSITE" id="PS00622">
    <property type="entry name" value="HTH_LUXR_1"/>
    <property type="match status" value="1"/>
</dbReference>
<dbReference type="Pfam" id="PF00072">
    <property type="entry name" value="Response_reg"/>
    <property type="match status" value="1"/>
</dbReference>
<dbReference type="CDD" id="cd06170">
    <property type="entry name" value="LuxR_C_like"/>
    <property type="match status" value="1"/>
</dbReference>
<dbReference type="GO" id="GO:0003677">
    <property type="term" value="F:DNA binding"/>
    <property type="evidence" value="ECO:0007669"/>
    <property type="project" value="UniProtKB-KW"/>
</dbReference>
<dbReference type="CDD" id="cd17535">
    <property type="entry name" value="REC_NarL-like"/>
    <property type="match status" value="1"/>
</dbReference>
<dbReference type="InterPro" id="IPR001789">
    <property type="entry name" value="Sig_transdc_resp-reg_receiver"/>
</dbReference>
<dbReference type="Pfam" id="PF00196">
    <property type="entry name" value="GerE"/>
    <property type="match status" value="1"/>
</dbReference>
<keyword evidence="2" id="KW-0238">DNA-binding</keyword>
<organism evidence="6 7">
    <name type="scientific">Candidatus Methylophosphatis roskildensis</name>
    <dbReference type="NCBI Taxonomy" id="2899263"/>
    <lineage>
        <taxon>Bacteria</taxon>
        <taxon>Pseudomonadati</taxon>
        <taxon>Pseudomonadota</taxon>
        <taxon>Betaproteobacteria</taxon>
        <taxon>Nitrosomonadales</taxon>
        <taxon>Sterolibacteriaceae</taxon>
        <taxon>Candidatus Methylophosphatis</taxon>
    </lineage>
</organism>
<dbReference type="GO" id="GO:0006355">
    <property type="term" value="P:regulation of DNA-templated transcription"/>
    <property type="evidence" value="ECO:0007669"/>
    <property type="project" value="InterPro"/>
</dbReference>
<dbReference type="GO" id="GO:0000160">
    <property type="term" value="P:phosphorelay signal transduction system"/>
    <property type="evidence" value="ECO:0007669"/>
    <property type="project" value="InterPro"/>
</dbReference>
<keyword evidence="1 3" id="KW-0597">Phosphoprotein</keyword>
<dbReference type="SUPFAM" id="SSF52172">
    <property type="entry name" value="CheY-like"/>
    <property type="match status" value="1"/>
</dbReference>
<dbReference type="AlphaFoldDB" id="A0A9D7HQY4"/>